<feature type="compositionally biased region" description="Low complexity" evidence="1">
    <location>
        <begin position="26"/>
        <end position="37"/>
    </location>
</feature>
<organism evidence="2 3">
    <name type="scientific">Frankia canadensis</name>
    <dbReference type="NCBI Taxonomy" id="1836972"/>
    <lineage>
        <taxon>Bacteria</taxon>
        <taxon>Bacillati</taxon>
        <taxon>Actinomycetota</taxon>
        <taxon>Actinomycetes</taxon>
        <taxon>Frankiales</taxon>
        <taxon>Frankiaceae</taxon>
        <taxon>Frankia</taxon>
    </lineage>
</organism>
<feature type="compositionally biased region" description="Basic and acidic residues" evidence="1">
    <location>
        <begin position="135"/>
        <end position="149"/>
    </location>
</feature>
<evidence type="ECO:0000313" key="3">
    <source>
        <dbReference type="Proteomes" id="UP000234331"/>
    </source>
</evidence>
<accession>A0A2I2KVX0</accession>
<reference evidence="2 3" key="1">
    <citation type="submission" date="2017-06" db="EMBL/GenBank/DDBJ databases">
        <authorList>
            <person name="Kim H.J."/>
            <person name="Triplett B.A."/>
        </authorList>
    </citation>
    <scope>NUCLEOTIDE SEQUENCE [LARGE SCALE GENOMIC DNA]</scope>
    <source>
        <strain evidence="2">FRACA_ARgP5</strain>
    </source>
</reference>
<gene>
    <name evidence="2" type="ORF">FRACA_3770003</name>
</gene>
<sequence>MRRRGEAARPDPRRLRRRRPRPGPHQPAAAHRPAAGPRADRGEHHAAALLPVPPRGRLPDPGLPERAPRPRPRHPQHRPRLGRPARRGAGTRPVRQGPLLHRRLRARRTVPARLDAVPPRPRRLPDGRHRRRRLDIRGRHPRRPPDLRRQRPPRLRPPLTRPPDRTRAPWFPAGATRSARQVLMHIIGETAQHSGHADILREAIDGTRTMG</sequence>
<protein>
    <recommendedName>
        <fullName evidence="4">DUF664 domain-containing protein</fullName>
    </recommendedName>
</protein>
<feature type="compositionally biased region" description="Low complexity" evidence="1">
    <location>
        <begin position="87"/>
        <end position="99"/>
    </location>
</feature>
<evidence type="ECO:0008006" key="4">
    <source>
        <dbReference type="Google" id="ProtNLM"/>
    </source>
</evidence>
<evidence type="ECO:0000313" key="2">
    <source>
        <dbReference type="EMBL" id="SNQ49804.1"/>
    </source>
</evidence>
<dbReference type="InterPro" id="IPR007061">
    <property type="entry name" value="MST-like"/>
</dbReference>
<name>A0A2I2KVX0_9ACTN</name>
<dbReference type="SUPFAM" id="SSF109854">
    <property type="entry name" value="DinB/YfiT-like putative metalloenzymes"/>
    <property type="match status" value="1"/>
</dbReference>
<keyword evidence="3" id="KW-1185">Reference proteome</keyword>
<dbReference type="Pfam" id="PF04978">
    <property type="entry name" value="MST"/>
    <property type="match status" value="1"/>
</dbReference>
<dbReference type="AlphaFoldDB" id="A0A2I2KVX0"/>
<dbReference type="InterPro" id="IPR034660">
    <property type="entry name" value="DinB/YfiT-like"/>
</dbReference>
<feature type="compositionally biased region" description="Basic residues" evidence="1">
    <location>
        <begin position="100"/>
        <end position="110"/>
    </location>
</feature>
<feature type="region of interest" description="Disordered" evidence="1">
    <location>
        <begin position="1"/>
        <end position="171"/>
    </location>
</feature>
<dbReference type="Gene3D" id="1.20.120.450">
    <property type="entry name" value="dinb family like domain"/>
    <property type="match status" value="1"/>
</dbReference>
<dbReference type="EMBL" id="FZMO01000309">
    <property type="protein sequence ID" value="SNQ49804.1"/>
    <property type="molecule type" value="Genomic_DNA"/>
</dbReference>
<evidence type="ECO:0000256" key="1">
    <source>
        <dbReference type="SAM" id="MobiDB-lite"/>
    </source>
</evidence>
<feature type="compositionally biased region" description="Basic and acidic residues" evidence="1">
    <location>
        <begin position="1"/>
        <end position="13"/>
    </location>
</feature>
<feature type="compositionally biased region" description="Basic residues" evidence="1">
    <location>
        <begin position="69"/>
        <end position="86"/>
    </location>
</feature>
<dbReference type="Proteomes" id="UP000234331">
    <property type="component" value="Unassembled WGS sequence"/>
</dbReference>
<proteinExistence type="predicted"/>